<name>A0A2W4ZCF7_9CYAN</name>
<dbReference type="AlphaFoldDB" id="A0A2W4ZCF7"/>
<dbReference type="GO" id="GO:0006353">
    <property type="term" value="P:DNA-templated transcription termination"/>
    <property type="evidence" value="ECO:0007669"/>
    <property type="project" value="InterPro"/>
</dbReference>
<evidence type="ECO:0000313" key="2">
    <source>
        <dbReference type="EMBL" id="PZO56361.1"/>
    </source>
</evidence>
<dbReference type="InterPro" id="IPR032585">
    <property type="entry name" value="DUF4912"/>
</dbReference>
<dbReference type="InterPro" id="IPR036269">
    <property type="entry name" value="Rho_N_sf"/>
</dbReference>
<comment type="caution">
    <text evidence="2">The sequence shown here is derived from an EMBL/GenBank/DDBJ whole genome shotgun (WGS) entry which is preliminary data.</text>
</comment>
<dbReference type="Gene3D" id="2.60.40.10">
    <property type="entry name" value="Immunoglobulins"/>
    <property type="match status" value="1"/>
</dbReference>
<dbReference type="Pfam" id="PF07498">
    <property type="entry name" value="Rho_N"/>
    <property type="match status" value="1"/>
</dbReference>
<sequence>MSSQTPTMPIDEMTLRQLRRVASEYEVSRYSRMRKVELVEAIKQKQIAAGVRMAPTDAVASMDGKMQAEAAKYADPAMGQAEYDTHSNGRMAAGTSASTSAAVATAVVPSMAMLATVDDGLSDLPGGYGESRIMLLPRDPQWAYAYWDIPNEHKQALRNQGGSRLALRFYDVTDIDINSQSPHSLQQYECGEVAREWYLPVPVSDRDYSIEVGYICDDGRWLVLSRSAPIRVPPVYPSDWVEDQFVTVDWNANLRGSTVAKLVSPSQKAGVAGIAGAVGTAGVAGAAGTTAETNPLYAQMSELARSTEAQRVAGSLFGSMHQVPQQAVSSFVFPSGAGLWALPTASGVNMSGAGLFASAPPAKPRKFWLVADAELIVYGATEPDATVTVDGEPIELTSDGTFRFQMSFQDGMIRYPIVAVAKDGEQTRSIHMDFERKTLERNTNTKAEAVEEWFA</sequence>
<reference evidence="2 3" key="2">
    <citation type="submission" date="2018-06" db="EMBL/GenBank/DDBJ databases">
        <title>Metagenomic assembly of (sub)arctic Cyanobacteria and their associated microbiome from non-axenic cultures.</title>
        <authorList>
            <person name="Baurain D."/>
        </authorList>
    </citation>
    <scope>NUCLEOTIDE SEQUENCE [LARGE SCALE GENOMIC DNA]</scope>
    <source>
        <strain evidence="2">ULC027bin1</strain>
    </source>
</reference>
<dbReference type="SUPFAM" id="SSF68912">
    <property type="entry name" value="Rho N-terminal domain-like"/>
    <property type="match status" value="1"/>
</dbReference>
<accession>A0A2W4ZCF7</accession>
<evidence type="ECO:0000259" key="1">
    <source>
        <dbReference type="SMART" id="SM00959"/>
    </source>
</evidence>
<evidence type="ECO:0000313" key="3">
    <source>
        <dbReference type="Proteomes" id="UP000249794"/>
    </source>
</evidence>
<protein>
    <submittedName>
        <fullName evidence="2">Rho termination protein</fullName>
    </submittedName>
</protein>
<dbReference type="Proteomes" id="UP000249794">
    <property type="component" value="Unassembled WGS sequence"/>
</dbReference>
<feature type="domain" description="Rho termination factor-like N-terminal" evidence="1">
    <location>
        <begin position="9"/>
        <end position="51"/>
    </location>
</feature>
<dbReference type="Gene3D" id="1.10.720.10">
    <property type="match status" value="1"/>
</dbReference>
<organism evidence="2 3">
    <name type="scientific">Phormidesmis priestleyi</name>
    <dbReference type="NCBI Taxonomy" id="268141"/>
    <lineage>
        <taxon>Bacteria</taxon>
        <taxon>Bacillati</taxon>
        <taxon>Cyanobacteriota</taxon>
        <taxon>Cyanophyceae</taxon>
        <taxon>Leptolyngbyales</taxon>
        <taxon>Leptolyngbyaceae</taxon>
        <taxon>Phormidesmis</taxon>
    </lineage>
</organism>
<proteinExistence type="predicted"/>
<reference evidence="3" key="1">
    <citation type="submission" date="2018-04" db="EMBL/GenBank/DDBJ databases">
        <authorList>
            <person name="Cornet L."/>
        </authorList>
    </citation>
    <scope>NUCLEOTIDE SEQUENCE [LARGE SCALE GENOMIC DNA]</scope>
</reference>
<dbReference type="SMART" id="SM00959">
    <property type="entry name" value="Rho_N"/>
    <property type="match status" value="1"/>
</dbReference>
<gene>
    <name evidence="2" type="ORF">DCF15_08810</name>
</gene>
<dbReference type="EMBL" id="QBMP01000073">
    <property type="protein sequence ID" value="PZO56361.1"/>
    <property type="molecule type" value="Genomic_DNA"/>
</dbReference>
<dbReference type="Pfam" id="PF16258">
    <property type="entry name" value="DUF4912"/>
    <property type="match status" value="1"/>
</dbReference>
<dbReference type="InterPro" id="IPR011112">
    <property type="entry name" value="Rho-like_N"/>
</dbReference>
<dbReference type="InterPro" id="IPR013783">
    <property type="entry name" value="Ig-like_fold"/>
</dbReference>